<evidence type="ECO:0000313" key="3">
    <source>
        <dbReference type="EMBL" id="CAG9820725.1"/>
    </source>
</evidence>
<accession>A0A9N9X3N9</accession>
<dbReference type="InterPro" id="IPR049012">
    <property type="entry name" value="Mutator_transp_dom"/>
</dbReference>
<evidence type="ECO:0000313" key="4">
    <source>
        <dbReference type="Proteomes" id="UP001153737"/>
    </source>
</evidence>
<evidence type="ECO:0000256" key="1">
    <source>
        <dbReference type="SAM" id="Coils"/>
    </source>
</evidence>
<dbReference type="Proteomes" id="UP001153737">
    <property type="component" value="Chromosome 4"/>
</dbReference>
<keyword evidence="1" id="KW-0175">Coiled coil</keyword>
<dbReference type="EMBL" id="OU896710">
    <property type="protein sequence ID" value="CAG9820725.1"/>
    <property type="molecule type" value="Genomic_DNA"/>
</dbReference>
<protein>
    <recommendedName>
        <fullName evidence="2">Mutator-like transposase domain-containing protein</fullName>
    </recommendedName>
</protein>
<dbReference type="AlphaFoldDB" id="A0A9N9X3N9"/>
<dbReference type="Pfam" id="PF20700">
    <property type="entry name" value="Mutator"/>
    <property type="match status" value="1"/>
</dbReference>
<keyword evidence="4" id="KW-1185">Reference proteome</keyword>
<reference evidence="3" key="2">
    <citation type="submission" date="2022-10" db="EMBL/GenBank/DDBJ databases">
        <authorList>
            <consortium name="ENA_rothamsted_submissions"/>
            <consortium name="culmorum"/>
            <person name="King R."/>
        </authorList>
    </citation>
    <scope>NUCLEOTIDE SEQUENCE</scope>
</reference>
<proteinExistence type="predicted"/>
<dbReference type="OrthoDB" id="6766775at2759"/>
<feature type="domain" description="Mutator-like transposase" evidence="2">
    <location>
        <begin position="1"/>
        <end position="66"/>
    </location>
</feature>
<sequence length="249" mass="28653">MNIPTISSKTFSRIQESLADSWEETAMEEMAKAAKEEKRLAIQCGDVTTDGTDLITVVYDGVWAQRFLRLQFFQECPIKCAYGLVSVPYDLFYAGMLLKKAQYPVLRIMEDERVAFLEETGAKLDKQRKIIRNLEEEKHKIEEDNTTTTCMNQKRSDQKIRKNIIRLLDEFEKYDILARMKSDQLKELEFQIRKWSIDSSDDADVLTVKTAIEQSSHNSVAVVGEDVDLAVLLIAHTSPVRDILLLKPR</sequence>
<organism evidence="3 4">
    <name type="scientific">Phaedon cochleariae</name>
    <name type="common">Mustard beetle</name>
    <dbReference type="NCBI Taxonomy" id="80249"/>
    <lineage>
        <taxon>Eukaryota</taxon>
        <taxon>Metazoa</taxon>
        <taxon>Ecdysozoa</taxon>
        <taxon>Arthropoda</taxon>
        <taxon>Hexapoda</taxon>
        <taxon>Insecta</taxon>
        <taxon>Pterygota</taxon>
        <taxon>Neoptera</taxon>
        <taxon>Endopterygota</taxon>
        <taxon>Coleoptera</taxon>
        <taxon>Polyphaga</taxon>
        <taxon>Cucujiformia</taxon>
        <taxon>Chrysomeloidea</taxon>
        <taxon>Chrysomelidae</taxon>
        <taxon>Chrysomelinae</taxon>
        <taxon>Chrysomelini</taxon>
        <taxon>Phaedon</taxon>
    </lineage>
</organism>
<name>A0A9N9X3N9_PHACE</name>
<gene>
    <name evidence="3" type="ORF">PHAECO_LOCUS8715</name>
</gene>
<feature type="coiled-coil region" evidence="1">
    <location>
        <begin position="117"/>
        <end position="144"/>
    </location>
</feature>
<reference evidence="3" key="1">
    <citation type="submission" date="2022-01" db="EMBL/GenBank/DDBJ databases">
        <authorList>
            <person name="King R."/>
        </authorList>
    </citation>
    <scope>NUCLEOTIDE SEQUENCE</scope>
</reference>
<evidence type="ECO:0000259" key="2">
    <source>
        <dbReference type="Pfam" id="PF20700"/>
    </source>
</evidence>